<dbReference type="EC" id="7.2.2.21" evidence="8"/>
<dbReference type="Pfam" id="PF00702">
    <property type="entry name" value="Hydrolase"/>
    <property type="match status" value="1"/>
</dbReference>
<dbReference type="STRING" id="1122949.GCA_000378725_01432"/>
<dbReference type="PANTHER" id="PTHR48085">
    <property type="entry name" value="CADMIUM/ZINC-TRANSPORTING ATPASE HMA2-RELATED"/>
    <property type="match status" value="1"/>
</dbReference>
<keyword evidence="7 10" id="KW-0472">Membrane</keyword>
<accession>A0A379C6E9</accession>
<keyword evidence="12" id="KW-0378">Hydrolase</keyword>
<gene>
    <name evidence="12" type="primary">zosA</name>
    <name evidence="12" type="ORF">NCTC13149_01534</name>
</gene>
<evidence type="ECO:0000313" key="12">
    <source>
        <dbReference type="EMBL" id="SUB57679.1"/>
    </source>
</evidence>
<evidence type="ECO:0000256" key="3">
    <source>
        <dbReference type="ARBA" id="ARBA00022539"/>
    </source>
</evidence>
<feature type="transmembrane region" description="Helical" evidence="10">
    <location>
        <begin position="311"/>
        <end position="330"/>
    </location>
</feature>
<evidence type="ECO:0000256" key="6">
    <source>
        <dbReference type="ARBA" id="ARBA00022989"/>
    </source>
</evidence>
<keyword evidence="3" id="KW-0104">Cadmium</keyword>
<comment type="similarity">
    <text evidence="2 10">Belongs to the cation transport ATPase (P-type) (TC 3.A.3) family. Type IB subfamily.</text>
</comment>
<comment type="catalytic activity">
    <reaction evidence="9">
        <text>Cd(2+)(in) + ATP + H2O = Cd(2+)(out) + ADP + phosphate + H(+)</text>
        <dbReference type="Rhea" id="RHEA:12132"/>
        <dbReference type="ChEBI" id="CHEBI:15377"/>
        <dbReference type="ChEBI" id="CHEBI:15378"/>
        <dbReference type="ChEBI" id="CHEBI:30616"/>
        <dbReference type="ChEBI" id="CHEBI:43474"/>
        <dbReference type="ChEBI" id="CHEBI:48775"/>
        <dbReference type="ChEBI" id="CHEBI:456216"/>
        <dbReference type="EC" id="7.2.2.21"/>
    </reaction>
</comment>
<reference evidence="12 13" key="1">
    <citation type="submission" date="2018-06" db="EMBL/GenBank/DDBJ databases">
        <authorList>
            <consortium name="Pathogen Informatics"/>
            <person name="Doyle S."/>
        </authorList>
    </citation>
    <scope>NUCLEOTIDE SEQUENCE [LARGE SCALE GENOMIC DNA]</scope>
    <source>
        <strain evidence="12 13">NCTC13149</strain>
    </source>
</reference>
<dbReference type="EMBL" id="UGSZ01000001">
    <property type="protein sequence ID" value="SUB57679.1"/>
    <property type="molecule type" value="Genomic_DNA"/>
</dbReference>
<dbReference type="InterPro" id="IPR018303">
    <property type="entry name" value="ATPase_P-typ_P_site"/>
</dbReference>
<dbReference type="PRINTS" id="PR00119">
    <property type="entry name" value="CATATPASE"/>
</dbReference>
<keyword evidence="10" id="KW-0479">Metal-binding</keyword>
<dbReference type="InterPro" id="IPR036412">
    <property type="entry name" value="HAD-like_sf"/>
</dbReference>
<evidence type="ECO:0000256" key="10">
    <source>
        <dbReference type="RuleBase" id="RU362081"/>
    </source>
</evidence>
<dbReference type="GO" id="GO:0046872">
    <property type="term" value="F:metal ion binding"/>
    <property type="evidence" value="ECO:0007669"/>
    <property type="project" value="UniProtKB-KW"/>
</dbReference>
<evidence type="ECO:0000256" key="2">
    <source>
        <dbReference type="ARBA" id="ARBA00006024"/>
    </source>
</evidence>
<keyword evidence="6 10" id="KW-1133">Transmembrane helix</keyword>
<dbReference type="SUPFAM" id="SSF56784">
    <property type="entry name" value="HAD-like"/>
    <property type="match status" value="1"/>
</dbReference>
<evidence type="ECO:0000256" key="1">
    <source>
        <dbReference type="ARBA" id="ARBA00004141"/>
    </source>
</evidence>
<dbReference type="SFLD" id="SFLDG00002">
    <property type="entry name" value="C1.7:_P-type_atpase_like"/>
    <property type="match status" value="1"/>
</dbReference>
<feature type="domain" description="P-type ATPase A" evidence="11">
    <location>
        <begin position="191"/>
        <end position="291"/>
    </location>
</feature>
<dbReference type="SFLD" id="SFLDF00027">
    <property type="entry name" value="p-type_atpase"/>
    <property type="match status" value="1"/>
</dbReference>
<keyword evidence="10" id="KW-0067">ATP-binding</keyword>
<evidence type="ECO:0000313" key="13">
    <source>
        <dbReference type="Proteomes" id="UP000255517"/>
    </source>
</evidence>
<dbReference type="InterPro" id="IPR008250">
    <property type="entry name" value="ATPase_P-typ_transduc_dom_A_sf"/>
</dbReference>
<dbReference type="InterPro" id="IPR044492">
    <property type="entry name" value="P_typ_ATPase_HD_dom"/>
</dbReference>
<keyword evidence="10" id="KW-1003">Cell membrane</keyword>
<organism evidence="12 13">
    <name type="scientific">Peptoniphilus lacrimalis</name>
    <dbReference type="NCBI Taxonomy" id="33031"/>
    <lineage>
        <taxon>Bacteria</taxon>
        <taxon>Bacillati</taxon>
        <taxon>Bacillota</taxon>
        <taxon>Tissierellia</taxon>
        <taxon>Tissierellales</taxon>
        <taxon>Peptoniphilaceae</taxon>
        <taxon>Peptoniphilus</taxon>
    </lineage>
</organism>
<dbReference type="InterPro" id="IPR051014">
    <property type="entry name" value="Cation_Transport_ATPase_IB"/>
</dbReference>
<dbReference type="NCBIfam" id="TIGR01494">
    <property type="entry name" value="ATPase_P-type"/>
    <property type="match status" value="1"/>
</dbReference>
<comment type="subcellular location">
    <subcellularLocation>
        <location evidence="10">Cell membrane</location>
    </subcellularLocation>
    <subcellularLocation>
        <location evidence="1">Membrane</location>
        <topology evidence="1">Multi-pass membrane protein</topology>
    </subcellularLocation>
</comment>
<dbReference type="GO" id="GO:0005886">
    <property type="term" value="C:plasma membrane"/>
    <property type="evidence" value="ECO:0007669"/>
    <property type="project" value="UniProtKB-SubCell"/>
</dbReference>
<dbReference type="PRINTS" id="PR00120">
    <property type="entry name" value="HATPASE"/>
</dbReference>
<sequence>MKAKIAHRIRGRCRFATPYSFNQKEYGALKYELESFDGVISVDINSLNGSIVVEYKEEILPNICKYILDLDLKAINDSDICPTMIENQGGIFEIVRDAFYKRFVFKLFLPLPVKNVMTLIRSFKYIKSGVKSIIKGNLNVDVLDASAISISLLTDEFKAASSIMFLLNLGEKLEEYTLKKSKDDLAKSLELNIDKVFVIDGDKRVLKSLRDVNVSDVVDCKMGSTIPVDGIVIGGEGFVNQSSFTGESMPVHKTYGKTVFAGTVLEEGNLYIKTTKKHNESRINNIIALIEDSERNKSLSQRKAETRADSLVKYSFIGAALAYIFTGSLIKAKAFLMVDFSCALKLTIPIAVMKAMSQATENGTLVKGGRYMESLAHAHTIVFDKTGTLTKSQPCVEKVITFDNYDENECLRIAACLEEHFPHSIANAVVEEAKKRGLVHDEMHTEPKYIVAHGIASTINGQKALIGSHHFIFEDEKVPITDEKEKIIDDLKENHSLLFLSIGNSLIGVICISDPIREDAKLTIKKLRGLGYKKIVMLTGDAENAARNVAEELDLDYYKSQVLPEDKADFVEKEKAKGRIVVLIGDGINDSVALSSADVGISMKKGADIAKEISDISIGSDDLESIVDIVKISKGLEKRIAKDYREIISFNSLLIILGFFGLISNTSSAFLHNSSTVLNALNNMKRY</sequence>
<dbReference type="PROSITE" id="PS01229">
    <property type="entry name" value="COF_2"/>
    <property type="match status" value="1"/>
</dbReference>
<dbReference type="NCBIfam" id="TIGR01525">
    <property type="entry name" value="ATPase-IB_hvy"/>
    <property type="match status" value="1"/>
</dbReference>
<dbReference type="InterPro" id="IPR023214">
    <property type="entry name" value="HAD_sf"/>
</dbReference>
<dbReference type="GO" id="GO:0005524">
    <property type="term" value="F:ATP binding"/>
    <property type="evidence" value="ECO:0007669"/>
    <property type="project" value="UniProtKB-UniRule"/>
</dbReference>
<dbReference type="SUPFAM" id="SSF81653">
    <property type="entry name" value="Calcium ATPase, transduction domain A"/>
    <property type="match status" value="1"/>
</dbReference>
<dbReference type="OrthoDB" id="9813266at2"/>
<dbReference type="PROSITE" id="PS00154">
    <property type="entry name" value="ATPASE_E1_E2"/>
    <property type="match status" value="1"/>
</dbReference>
<evidence type="ECO:0000256" key="9">
    <source>
        <dbReference type="ARBA" id="ARBA00049338"/>
    </source>
</evidence>
<dbReference type="Gene3D" id="3.40.50.1000">
    <property type="entry name" value="HAD superfamily/HAD-like"/>
    <property type="match status" value="1"/>
</dbReference>
<evidence type="ECO:0000256" key="5">
    <source>
        <dbReference type="ARBA" id="ARBA00022967"/>
    </source>
</evidence>
<dbReference type="SFLD" id="SFLDS00003">
    <property type="entry name" value="Haloacid_Dehalogenase"/>
    <property type="match status" value="1"/>
</dbReference>
<dbReference type="Proteomes" id="UP000255517">
    <property type="component" value="Unassembled WGS sequence"/>
</dbReference>
<feature type="transmembrane region" description="Helical" evidence="10">
    <location>
        <begin position="648"/>
        <end position="671"/>
    </location>
</feature>
<dbReference type="PANTHER" id="PTHR48085:SF5">
    <property type="entry name" value="CADMIUM_ZINC-TRANSPORTING ATPASE HMA4-RELATED"/>
    <property type="match status" value="1"/>
</dbReference>
<comment type="caution">
    <text evidence="10">Lacks conserved residue(s) required for the propagation of feature annotation.</text>
</comment>
<name>A0A379C6E9_9FIRM</name>
<dbReference type="Gene3D" id="3.40.1110.10">
    <property type="entry name" value="Calcium-transporting ATPase, cytoplasmic domain N"/>
    <property type="match status" value="1"/>
</dbReference>
<dbReference type="InterPro" id="IPR023299">
    <property type="entry name" value="ATPase_P-typ_cyto_dom_N"/>
</dbReference>
<dbReference type="Gene3D" id="2.70.150.10">
    <property type="entry name" value="Calcium-transporting ATPase, cytoplasmic transduction domain A"/>
    <property type="match status" value="1"/>
</dbReference>
<evidence type="ECO:0000256" key="4">
    <source>
        <dbReference type="ARBA" id="ARBA00022692"/>
    </source>
</evidence>
<protein>
    <recommendedName>
        <fullName evidence="8">Cd(2+)-exporting ATPase</fullName>
        <ecNumber evidence="8">7.2.2.21</ecNumber>
    </recommendedName>
</protein>
<dbReference type="Pfam" id="PF00122">
    <property type="entry name" value="E1-E2_ATPase"/>
    <property type="match status" value="1"/>
</dbReference>
<keyword evidence="5" id="KW-1278">Translocase</keyword>
<keyword evidence="10" id="KW-0547">Nucleotide-binding</keyword>
<proteinExistence type="inferred from homology"/>
<dbReference type="RefSeq" id="WP_019035083.1">
    <property type="nucleotide sequence ID" value="NZ_UGSZ01000001.1"/>
</dbReference>
<dbReference type="GO" id="GO:0008551">
    <property type="term" value="F:P-type cadmium transporter activity"/>
    <property type="evidence" value="ECO:0007669"/>
    <property type="project" value="UniProtKB-EC"/>
</dbReference>
<keyword evidence="4 10" id="KW-0812">Transmembrane</keyword>
<dbReference type="AlphaFoldDB" id="A0A379C6E9"/>
<evidence type="ECO:0000256" key="8">
    <source>
        <dbReference type="ARBA" id="ARBA00039103"/>
    </source>
</evidence>
<dbReference type="GO" id="GO:0016887">
    <property type="term" value="F:ATP hydrolysis activity"/>
    <property type="evidence" value="ECO:0007669"/>
    <property type="project" value="InterPro"/>
</dbReference>
<dbReference type="InterPro" id="IPR001757">
    <property type="entry name" value="P_typ_ATPase"/>
</dbReference>
<evidence type="ECO:0000259" key="11">
    <source>
        <dbReference type="Pfam" id="PF00122"/>
    </source>
</evidence>
<dbReference type="InterPro" id="IPR059000">
    <property type="entry name" value="ATPase_P-type_domA"/>
</dbReference>
<dbReference type="InterPro" id="IPR027256">
    <property type="entry name" value="P-typ_ATPase_IB"/>
</dbReference>
<evidence type="ECO:0000256" key="7">
    <source>
        <dbReference type="ARBA" id="ARBA00023136"/>
    </source>
</evidence>